<accession>A0A6G1GUN2</accession>
<evidence type="ECO:0000256" key="5">
    <source>
        <dbReference type="SAM" id="MobiDB-lite"/>
    </source>
</evidence>
<organism evidence="7 8">
    <name type="scientific">Aulographum hederae CBS 113979</name>
    <dbReference type="NCBI Taxonomy" id="1176131"/>
    <lineage>
        <taxon>Eukaryota</taxon>
        <taxon>Fungi</taxon>
        <taxon>Dikarya</taxon>
        <taxon>Ascomycota</taxon>
        <taxon>Pezizomycotina</taxon>
        <taxon>Dothideomycetes</taxon>
        <taxon>Pleosporomycetidae</taxon>
        <taxon>Aulographales</taxon>
        <taxon>Aulographaceae</taxon>
    </lineage>
</organism>
<evidence type="ECO:0000313" key="8">
    <source>
        <dbReference type="Proteomes" id="UP000800041"/>
    </source>
</evidence>
<feature type="region of interest" description="Disordered" evidence="5">
    <location>
        <begin position="1"/>
        <end position="22"/>
    </location>
</feature>
<evidence type="ECO:0000256" key="4">
    <source>
        <dbReference type="PIRSR" id="PIRSR617939-2"/>
    </source>
</evidence>
<evidence type="ECO:0000256" key="3">
    <source>
        <dbReference type="PIRSR" id="PIRSR617939-1"/>
    </source>
</evidence>
<evidence type="ECO:0000256" key="2">
    <source>
        <dbReference type="ARBA" id="ARBA00023239"/>
    </source>
</evidence>
<dbReference type="AlphaFoldDB" id="A0A6G1GUN2"/>
<sequence>MHPATSPTAETVEASPSQATASTGRLRNLLLSLTPHPTQNTSYTSYPPIPTTSPERLAATANDKPLDLYNLPCRSSSTSNDEKKTVLYLAYGSNLAHSTFEGSRGIRPLSQINVQVPSLRLTFDLPGIPYSEPCFANTGIRHPSHPSQAPESEPQEQQTNSNDDSATPTAEPSSWTKGLIGVVYEVTLADYTHIIATEGGGSAYNDILIPCHPLPPSPTDPVPSIPLSVPFMAHTLFCPPSSPRIHRPDPDHAQASPRYLALLTVGAKERDLPLEYRRFLESLQPYTPTSQKQELGRFIFLMMWGPFVAIVLALQKMFQDERGRSPKWLVWASGALFEGMWGSYDNIFLGIFGEGERTVKTGKGEDARRVARGWAEWRRKSRMLRLGDGDEKEKAGMLSVV</sequence>
<dbReference type="PANTHER" id="PTHR12935:SF0">
    <property type="entry name" value="GAMMA-GLUTAMYLCYCLOTRANSFERASE"/>
    <property type="match status" value="1"/>
</dbReference>
<dbReference type="PANTHER" id="PTHR12935">
    <property type="entry name" value="GAMMA-GLUTAMYLCYCLOTRANSFERASE"/>
    <property type="match status" value="1"/>
</dbReference>
<feature type="binding site" evidence="4">
    <location>
        <begin position="88"/>
        <end position="93"/>
    </location>
    <ligand>
        <name>substrate</name>
    </ligand>
</feature>
<dbReference type="EC" id="4.3.2.9" evidence="1"/>
<evidence type="ECO:0000313" key="7">
    <source>
        <dbReference type="EMBL" id="KAF1984522.1"/>
    </source>
</evidence>
<feature type="compositionally biased region" description="Low complexity" evidence="5">
    <location>
        <begin position="145"/>
        <end position="158"/>
    </location>
</feature>
<name>A0A6G1GUN2_9PEZI</name>
<gene>
    <name evidence="7" type="ORF">K402DRAFT_380722</name>
</gene>
<dbReference type="InterPro" id="IPR017939">
    <property type="entry name" value="G-Glutamylcylcotransferase"/>
</dbReference>
<feature type="compositionally biased region" description="Polar residues" evidence="5">
    <location>
        <begin position="159"/>
        <end position="173"/>
    </location>
</feature>
<dbReference type="Gene3D" id="3.10.490.10">
    <property type="entry name" value="Gamma-glutamyl cyclotransferase-like"/>
    <property type="match status" value="1"/>
</dbReference>
<keyword evidence="8" id="KW-1185">Reference proteome</keyword>
<keyword evidence="6" id="KW-0472">Membrane</keyword>
<dbReference type="OrthoDB" id="2017317at2759"/>
<dbReference type="Proteomes" id="UP000800041">
    <property type="component" value="Unassembled WGS sequence"/>
</dbReference>
<reference evidence="7" key="1">
    <citation type="journal article" date="2020" name="Stud. Mycol.">
        <title>101 Dothideomycetes genomes: a test case for predicting lifestyles and emergence of pathogens.</title>
        <authorList>
            <person name="Haridas S."/>
            <person name="Albert R."/>
            <person name="Binder M."/>
            <person name="Bloem J."/>
            <person name="Labutti K."/>
            <person name="Salamov A."/>
            <person name="Andreopoulos B."/>
            <person name="Baker S."/>
            <person name="Barry K."/>
            <person name="Bills G."/>
            <person name="Bluhm B."/>
            <person name="Cannon C."/>
            <person name="Castanera R."/>
            <person name="Culley D."/>
            <person name="Daum C."/>
            <person name="Ezra D."/>
            <person name="Gonzalez J."/>
            <person name="Henrissat B."/>
            <person name="Kuo A."/>
            <person name="Liang C."/>
            <person name="Lipzen A."/>
            <person name="Lutzoni F."/>
            <person name="Magnuson J."/>
            <person name="Mondo S."/>
            <person name="Nolan M."/>
            <person name="Ohm R."/>
            <person name="Pangilinan J."/>
            <person name="Park H.-J."/>
            <person name="Ramirez L."/>
            <person name="Alfaro M."/>
            <person name="Sun H."/>
            <person name="Tritt A."/>
            <person name="Yoshinaga Y."/>
            <person name="Zwiers L.-H."/>
            <person name="Turgeon B."/>
            <person name="Goodwin S."/>
            <person name="Spatafora J."/>
            <person name="Crous P."/>
            <person name="Grigoriev I."/>
        </authorList>
    </citation>
    <scope>NUCLEOTIDE SEQUENCE</scope>
    <source>
        <strain evidence="7">CBS 113979</strain>
    </source>
</reference>
<evidence type="ECO:0000256" key="1">
    <source>
        <dbReference type="ARBA" id="ARBA00012346"/>
    </source>
</evidence>
<proteinExistence type="predicted"/>
<feature type="transmembrane region" description="Helical" evidence="6">
    <location>
        <begin position="295"/>
        <end position="314"/>
    </location>
</feature>
<protein>
    <recommendedName>
        <fullName evidence="1">gamma-glutamylcyclotransferase</fullName>
        <ecNumber evidence="1">4.3.2.9</ecNumber>
    </recommendedName>
</protein>
<feature type="active site" description="Proton acceptor" evidence="3">
    <location>
        <position position="198"/>
    </location>
</feature>
<evidence type="ECO:0000256" key="6">
    <source>
        <dbReference type="SAM" id="Phobius"/>
    </source>
</evidence>
<feature type="binding site" evidence="4">
    <location>
        <position position="259"/>
    </location>
    <ligand>
        <name>substrate</name>
    </ligand>
</feature>
<dbReference type="EMBL" id="ML977167">
    <property type="protein sequence ID" value="KAF1984522.1"/>
    <property type="molecule type" value="Genomic_DNA"/>
</dbReference>
<dbReference type="GO" id="GO:0003839">
    <property type="term" value="F:gamma-glutamylcyclotransferase activity"/>
    <property type="evidence" value="ECO:0007669"/>
    <property type="project" value="UniProtKB-EC"/>
</dbReference>
<keyword evidence="6" id="KW-1133">Transmembrane helix</keyword>
<feature type="region of interest" description="Disordered" evidence="5">
    <location>
        <begin position="136"/>
        <end position="173"/>
    </location>
</feature>
<keyword evidence="2" id="KW-0456">Lyase</keyword>
<keyword evidence="6" id="KW-0812">Transmembrane</keyword>